<keyword evidence="4" id="KW-0411">Iron-sulfur</keyword>
<gene>
    <name evidence="7" type="ORF">GCM10009613_14690</name>
</gene>
<sequence>MAHPHDGAESTAGSRPNGRRSMSHPTTPSAAVLTPPTGLPAVEPTAPPRIPAQRTPATPTPPAPVDAGVRTCSCGHPEEMHEHYRPGTDCGACGARTCSSFRLDGEDRPAGRLRGLLRRRRG</sequence>
<evidence type="ECO:0000256" key="4">
    <source>
        <dbReference type="ARBA" id="ARBA00023014"/>
    </source>
</evidence>
<name>A0ABN1XNK4_9PSEU</name>
<evidence type="ECO:0000313" key="7">
    <source>
        <dbReference type="EMBL" id="GAA1384200.1"/>
    </source>
</evidence>
<proteinExistence type="predicted"/>
<accession>A0ABN1XNK4</accession>
<keyword evidence="8" id="KW-1185">Reference proteome</keyword>
<evidence type="ECO:0000256" key="5">
    <source>
        <dbReference type="SAM" id="MobiDB-lite"/>
    </source>
</evidence>
<keyword evidence="3" id="KW-0408">Iron</keyword>
<dbReference type="EMBL" id="BAAAJK010000005">
    <property type="protein sequence ID" value="GAA1384200.1"/>
    <property type="molecule type" value="Genomic_DNA"/>
</dbReference>
<comment type="caution">
    <text evidence="7">The sequence shown here is derived from an EMBL/GenBank/DDBJ whole genome shotgun (WGS) entry which is preliminary data.</text>
</comment>
<evidence type="ECO:0000259" key="6">
    <source>
        <dbReference type="Pfam" id="PF04060"/>
    </source>
</evidence>
<keyword evidence="1" id="KW-0004">4Fe-4S</keyword>
<keyword evidence="2" id="KW-0479">Metal-binding</keyword>
<feature type="region of interest" description="Disordered" evidence="5">
    <location>
        <begin position="1"/>
        <end position="66"/>
    </location>
</feature>
<dbReference type="Pfam" id="PF04060">
    <property type="entry name" value="FeS"/>
    <property type="match status" value="1"/>
</dbReference>
<feature type="domain" description="4Fe-4S" evidence="6">
    <location>
        <begin position="86"/>
        <end position="101"/>
    </location>
</feature>
<evidence type="ECO:0000313" key="8">
    <source>
        <dbReference type="Proteomes" id="UP001501414"/>
    </source>
</evidence>
<evidence type="ECO:0000256" key="2">
    <source>
        <dbReference type="ARBA" id="ARBA00022723"/>
    </source>
</evidence>
<organism evidence="7 8">
    <name type="scientific">Pseudonocardia kongjuensis</name>
    <dbReference type="NCBI Taxonomy" id="102227"/>
    <lineage>
        <taxon>Bacteria</taxon>
        <taxon>Bacillati</taxon>
        <taxon>Actinomycetota</taxon>
        <taxon>Actinomycetes</taxon>
        <taxon>Pseudonocardiales</taxon>
        <taxon>Pseudonocardiaceae</taxon>
        <taxon>Pseudonocardia</taxon>
    </lineage>
</organism>
<dbReference type="RefSeq" id="WP_344019716.1">
    <property type="nucleotide sequence ID" value="NZ_BAAAJK010000005.1"/>
</dbReference>
<dbReference type="InterPro" id="IPR007202">
    <property type="entry name" value="4Fe-4S_dom"/>
</dbReference>
<protein>
    <recommendedName>
        <fullName evidence="6">4Fe-4S domain-containing protein</fullName>
    </recommendedName>
</protein>
<evidence type="ECO:0000256" key="1">
    <source>
        <dbReference type="ARBA" id="ARBA00022485"/>
    </source>
</evidence>
<evidence type="ECO:0000256" key="3">
    <source>
        <dbReference type="ARBA" id="ARBA00023004"/>
    </source>
</evidence>
<dbReference type="Proteomes" id="UP001501414">
    <property type="component" value="Unassembled WGS sequence"/>
</dbReference>
<reference evidence="7 8" key="1">
    <citation type="journal article" date="2019" name="Int. J. Syst. Evol. Microbiol.">
        <title>The Global Catalogue of Microorganisms (GCM) 10K type strain sequencing project: providing services to taxonomists for standard genome sequencing and annotation.</title>
        <authorList>
            <consortium name="The Broad Institute Genomics Platform"/>
            <consortium name="The Broad Institute Genome Sequencing Center for Infectious Disease"/>
            <person name="Wu L."/>
            <person name="Ma J."/>
        </authorList>
    </citation>
    <scope>NUCLEOTIDE SEQUENCE [LARGE SCALE GENOMIC DNA]</scope>
    <source>
        <strain evidence="7 8">JCM 11896</strain>
    </source>
</reference>